<dbReference type="EMBL" id="BMAO01025188">
    <property type="protein sequence ID" value="GFR01057.1"/>
    <property type="molecule type" value="Genomic_DNA"/>
</dbReference>
<evidence type="ECO:0000313" key="1">
    <source>
        <dbReference type="EMBL" id="GFR01057.1"/>
    </source>
</evidence>
<keyword evidence="2" id="KW-1185">Reference proteome</keyword>
<organism evidence="1 2">
    <name type="scientific">Trichonephila clavata</name>
    <name type="common">Joro spider</name>
    <name type="synonym">Nephila clavata</name>
    <dbReference type="NCBI Taxonomy" id="2740835"/>
    <lineage>
        <taxon>Eukaryota</taxon>
        <taxon>Metazoa</taxon>
        <taxon>Ecdysozoa</taxon>
        <taxon>Arthropoda</taxon>
        <taxon>Chelicerata</taxon>
        <taxon>Arachnida</taxon>
        <taxon>Araneae</taxon>
        <taxon>Araneomorphae</taxon>
        <taxon>Entelegynae</taxon>
        <taxon>Araneoidea</taxon>
        <taxon>Nephilidae</taxon>
        <taxon>Trichonephila</taxon>
    </lineage>
</organism>
<sequence>MSPNWFFSKYCKTNIPEAVCLPVSKAAVPITQMAPVDFATFLLPGENGSPVCAGEVINGQDETILDASLSVNLTDPLSAFSSTILDDPVPPFH</sequence>
<gene>
    <name evidence="1" type="ORF">TNCT_510011</name>
</gene>
<protein>
    <submittedName>
        <fullName evidence="1">Uncharacterized protein</fullName>
    </submittedName>
</protein>
<comment type="caution">
    <text evidence="1">The sequence shown here is derived from an EMBL/GenBank/DDBJ whole genome shotgun (WGS) entry which is preliminary data.</text>
</comment>
<proteinExistence type="predicted"/>
<reference evidence="1" key="1">
    <citation type="submission" date="2020-07" db="EMBL/GenBank/DDBJ databases">
        <title>Multicomponent nature underlies the extraordinary mechanical properties of spider dragline silk.</title>
        <authorList>
            <person name="Kono N."/>
            <person name="Nakamura H."/>
            <person name="Mori M."/>
            <person name="Yoshida Y."/>
            <person name="Ohtoshi R."/>
            <person name="Malay A.D."/>
            <person name="Moran D.A.P."/>
            <person name="Tomita M."/>
            <person name="Numata K."/>
            <person name="Arakawa K."/>
        </authorList>
    </citation>
    <scope>NUCLEOTIDE SEQUENCE</scope>
</reference>
<accession>A0A8X6LA87</accession>
<dbReference type="AlphaFoldDB" id="A0A8X6LA87"/>
<name>A0A8X6LA87_TRICU</name>
<evidence type="ECO:0000313" key="2">
    <source>
        <dbReference type="Proteomes" id="UP000887116"/>
    </source>
</evidence>
<dbReference type="OrthoDB" id="6460747at2759"/>
<dbReference type="Proteomes" id="UP000887116">
    <property type="component" value="Unassembled WGS sequence"/>
</dbReference>